<gene>
    <name evidence="2" type="ORF">GLAREA_13009</name>
</gene>
<evidence type="ECO:0000313" key="2">
    <source>
        <dbReference type="EMBL" id="EPE30286.1"/>
    </source>
</evidence>
<dbReference type="AlphaFoldDB" id="S3DEB1"/>
<feature type="signal peptide" evidence="1">
    <location>
        <begin position="1"/>
        <end position="18"/>
    </location>
</feature>
<dbReference type="HOGENOM" id="CLU_1686764_0_0_1"/>
<name>S3DEB1_GLAL2</name>
<dbReference type="KEGG" id="glz:GLAREA_13009"/>
<proteinExistence type="predicted"/>
<dbReference type="Proteomes" id="UP000016922">
    <property type="component" value="Unassembled WGS sequence"/>
</dbReference>
<dbReference type="EMBL" id="KE145364">
    <property type="protein sequence ID" value="EPE30286.1"/>
    <property type="molecule type" value="Genomic_DNA"/>
</dbReference>
<protein>
    <submittedName>
        <fullName evidence="2">Uncharacterized protein</fullName>
    </submittedName>
</protein>
<evidence type="ECO:0000256" key="1">
    <source>
        <dbReference type="SAM" id="SignalP"/>
    </source>
</evidence>
<organism evidence="2 3">
    <name type="scientific">Glarea lozoyensis (strain ATCC 20868 / MF5171)</name>
    <dbReference type="NCBI Taxonomy" id="1116229"/>
    <lineage>
        <taxon>Eukaryota</taxon>
        <taxon>Fungi</taxon>
        <taxon>Dikarya</taxon>
        <taxon>Ascomycota</taxon>
        <taxon>Pezizomycotina</taxon>
        <taxon>Leotiomycetes</taxon>
        <taxon>Helotiales</taxon>
        <taxon>Helotiaceae</taxon>
        <taxon>Glarea</taxon>
    </lineage>
</organism>
<reference evidence="2 3" key="1">
    <citation type="journal article" date="2013" name="BMC Genomics">
        <title>Genomics-driven discovery of the pneumocandin biosynthetic gene cluster in the fungus Glarea lozoyensis.</title>
        <authorList>
            <person name="Chen L."/>
            <person name="Yue Q."/>
            <person name="Zhang X."/>
            <person name="Xiang M."/>
            <person name="Wang C."/>
            <person name="Li S."/>
            <person name="Che Y."/>
            <person name="Ortiz-Lopez F.J."/>
            <person name="Bills G.F."/>
            <person name="Liu X."/>
            <person name="An Z."/>
        </authorList>
    </citation>
    <scope>NUCLEOTIDE SEQUENCE [LARGE SCALE GENOMIC DNA]</scope>
    <source>
        <strain evidence="3">ATCC 20868 / MF5171</strain>
    </source>
</reference>
<keyword evidence="3" id="KW-1185">Reference proteome</keyword>
<keyword evidence="1" id="KW-0732">Signal</keyword>
<accession>S3DEB1</accession>
<evidence type="ECO:0000313" key="3">
    <source>
        <dbReference type="Proteomes" id="UP000016922"/>
    </source>
</evidence>
<feature type="chain" id="PRO_5004508439" evidence="1">
    <location>
        <begin position="19"/>
        <end position="156"/>
    </location>
</feature>
<dbReference type="RefSeq" id="XP_008082679.1">
    <property type="nucleotide sequence ID" value="XM_008084488.1"/>
</dbReference>
<dbReference type="GeneID" id="19472049"/>
<sequence length="156" mass="16630">MYIILTTTLLTLLTTTLALPTQPPCTIPHLSISFDDAFLNNTHALPLFPSCSALAALIPSLNALQDIPPARAFTVDFGVLRDANLRPLPDTNPTIKALTKKFGTIEVFRLAIAVEVQFVGRGDVKLEAEFELTKGVAGVATSEPFRGDGGNVGVRG</sequence>